<dbReference type="EMBL" id="LCJM01000022">
    <property type="protein sequence ID" value="KKT78547.1"/>
    <property type="molecule type" value="Genomic_DNA"/>
</dbReference>
<dbReference type="GO" id="GO:0003922">
    <property type="term" value="F:GMP synthase (glutamine-hydrolyzing) activity"/>
    <property type="evidence" value="ECO:0007669"/>
    <property type="project" value="InterPro"/>
</dbReference>
<evidence type="ECO:0000313" key="3">
    <source>
        <dbReference type="Proteomes" id="UP000034889"/>
    </source>
</evidence>
<gene>
    <name evidence="2" type="ORF">UW74_C0022G0014</name>
</gene>
<proteinExistence type="predicted"/>
<dbReference type="AlphaFoldDB" id="A0A0G1MCB4"/>
<dbReference type="Proteomes" id="UP000034889">
    <property type="component" value="Unassembled WGS sequence"/>
</dbReference>
<dbReference type="GO" id="GO:0005524">
    <property type="term" value="F:ATP binding"/>
    <property type="evidence" value="ECO:0007669"/>
    <property type="project" value="InterPro"/>
</dbReference>
<accession>A0A0G1MCB4</accession>
<evidence type="ECO:0000313" key="2">
    <source>
        <dbReference type="EMBL" id="KKT78547.1"/>
    </source>
</evidence>
<name>A0A0G1MCB4_9BACT</name>
<dbReference type="Pfam" id="PF00958">
    <property type="entry name" value="GMP_synt_C"/>
    <property type="match status" value="1"/>
</dbReference>
<comment type="caution">
    <text evidence="2">The sequence shown here is derived from an EMBL/GenBank/DDBJ whole genome shotgun (WGS) entry which is preliminary data.</text>
</comment>
<evidence type="ECO:0000259" key="1">
    <source>
        <dbReference type="Pfam" id="PF00958"/>
    </source>
</evidence>
<dbReference type="SUPFAM" id="SSF54810">
    <property type="entry name" value="GMP synthetase C-terminal dimerisation domain"/>
    <property type="match status" value="1"/>
</dbReference>
<dbReference type="Gene3D" id="3.30.300.10">
    <property type="match status" value="1"/>
</dbReference>
<dbReference type="InterPro" id="IPR001674">
    <property type="entry name" value="GMP_synth_C"/>
</dbReference>
<organism evidence="2 3">
    <name type="scientific">Candidatus Giovannonibacteria bacterium GW2011_GWC2_44_8</name>
    <dbReference type="NCBI Taxonomy" id="1618657"/>
    <lineage>
        <taxon>Bacteria</taxon>
        <taxon>Candidatus Giovannoniibacteriota</taxon>
    </lineage>
</organism>
<reference evidence="2 3" key="1">
    <citation type="journal article" date="2015" name="Nature">
        <title>rRNA introns, odd ribosomes, and small enigmatic genomes across a large radiation of phyla.</title>
        <authorList>
            <person name="Brown C.T."/>
            <person name="Hug L.A."/>
            <person name="Thomas B.C."/>
            <person name="Sharon I."/>
            <person name="Castelle C.J."/>
            <person name="Singh A."/>
            <person name="Wilkins M.J."/>
            <person name="Williams K.H."/>
            <person name="Banfield J.F."/>
        </authorList>
    </citation>
    <scope>NUCLEOTIDE SEQUENCE [LARGE SCALE GENOMIC DNA]</scope>
</reference>
<sequence>MAKKKKKNNCPFCNNELIPFLEEDYNWSDYHCGLSEKRQKRFEFVAVLIASFLDHLAKSKKYKKYNLKFAIPEGLFSTGVKGDNRTYSFIVLIFGPKLGEGMTYEVLDKLSTEICNRVPVNRVAYCIGGVSPLDQ</sequence>
<feature type="domain" description="GMP synthase C-terminal" evidence="1">
    <location>
        <begin position="55"/>
        <end position="127"/>
    </location>
</feature>
<protein>
    <recommendedName>
        <fullName evidence="1">GMP synthase C-terminal domain-containing protein</fullName>
    </recommendedName>
</protein>